<evidence type="ECO:0000256" key="1">
    <source>
        <dbReference type="SAM" id="MobiDB-lite"/>
    </source>
</evidence>
<evidence type="ECO:0000313" key="3">
    <source>
        <dbReference type="EMBL" id="GID72378.1"/>
    </source>
</evidence>
<feature type="region of interest" description="Disordered" evidence="1">
    <location>
        <begin position="69"/>
        <end position="114"/>
    </location>
</feature>
<evidence type="ECO:0000256" key="2">
    <source>
        <dbReference type="SAM" id="Phobius"/>
    </source>
</evidence>
<feature type="compositionally biased region" description="Polar residues" evidence="1">
    <location>
        <begin position="74"/>
        <end position="86"/>
    </location>
</feature>
<feature type="compositionally biased region" description="Low complexity" evidence="1">
    <location>
        <begin position="90"/>
        <end position="114"/>
    </location>
</feature>
<protein>
    <submittedName>
        <fullName evidence="3">Uncharacterized protein</fullName>
    </submittedName>
</protein>
<sequence length="348" mass="34585">MMSEQHDSGQRRSAHGGFVGAFVRTVRSGPQRSPVGQVAASALIIVVLAGIVVGAGILLRPKTPAEKPVAATASAPSKVNPSSSRTPVRAPQAQSGAQGAPGPQGAPGAPGADAPVANQVAAAPAAAAAHPASTAGTTAAAKPAPAPATTATTGATAAAAARAATQGAVKKVTYSGVAGRGCSSAGSVYTEHGWYTSGNAGWWTLANGSYTGNGCNGQFTDMPMSGSASSDDSDQAIVWGFSVGSAAQSCTLSLYVPTSASARDVAATAAHFAVVHGNTIYNTTYVNPSGDHYVNQRDHHSSWVGLGTYPVHNGMIGVKLTNRGNPSGYPVTYPHLAGGAVRVSCVAE</sequence>
<dbReference type="Proteomes" id="UP000609879">
    <property type="component" value="Unassembled WGS sequence"/>
</dbReference>
<gene>
    <name evidence="3" type="ORF">Ade02nite_10190</name>
</gene>
<keyword evidence="4" id="KW-1185">Reference proteome</keyword>
<comment type="caution">
    <text evidence="3">The sequence shown here is derived from an EMBL/GenBank/DDBJ whole genome shotgun (WGS) entry which is preliminary data.</text>
</comment>
<keyword evidence="2" id="KW-0812">Transmembrane</keyword>
<feature type="transmembrane region" description="Helical" evidence="2">
    <location>
        <begin position="38"/>
        <end position="59"/>
    </location>
</feature>
<proteinExistence type="predicted"/>
<accession>A0ABQ3XXA8</accession>
<keyword evidence="2" id="KW-0472">Membrane</keyword>
<dbReference type="EMBL" id="BOMI01000014">
    <property type="protein sequence ID" value="GID72378.1"/>
    <property type="molecule type" value="Genomic_DNA"/>
</dbReference>
<name>A0ABQ3XXA8_9ACTN</name>
<organism evidence="3 4">
    <name type="scientific">Paractinoplanes deccanensis</name>
    <dbReference type="NCBI Taxonomy" id="113561"/>
    <lineage>
        <taxon>Bacteria</taxon>
        <taxon>Bacillati</taxon>
        <taxon>Actinomycetota</taxon>
        <taxon>Actinomycetes</taxon>
        <taxon>Micromonosporales</taxon>
        <taxon>Micromonosporaceae</taxon>
        <taxon>Paractinoplanes</taxon>
    </lineage>
</organism>
<evidence type="ECO:0000313" key="4">
    <source>
        <dbReference type="Proteomes" id="UP000609879"/>
    </source>
</evidence>
<keyword evidence="2" id="KW-1133">Transmembrane helix</keyword>
<reference evidence="3 4" key="1">
    <citation type="submission" date="2021-01" db="EMBL/GenBank/DDBJ databases">
        <title>Whole genome shotgun sequence of Actinoplanes deccanensis NBRC 13994.</title>
        <authorList>
            <person name="Komaki H."/>
            <person name="Tamura T."/>
        </authorList>
    </citation>
    <scope>NUCLEOTIDE SEQUENCE [LARGE SCALE GENOMIC DNA]</scope>
    <source>
        <strain evidence="3 4">NBRC 13994</strain>
    </source>
</reference>